<evidence type="ECO:0000256" key="4">
    <source>
        <dbReference type="ARBA" id="ARBA00023284"/>
    </source>
</evidence>
<dbReference type="EMBL" id="CP139960">
    <property type="protein sequence ID" value="WQD36879.1"/>
    <property type="molecule type" value="Genomic_DNA"/>
</dbReference>
<dbReference type="SUPFAM" id="SSF52833">
    <property type="entry name" value="Thioredoxin-like"/>
    <property type="match status" value="1"/>
</dbReference>
<feature type="chain" id="PRO_5045191250" evidence="5">
    <location>
        <begin position="19"/>
        <end position="390"/>
    </location>
</feature>
<dbReference type="InterPro" id="IPR013766">
    <property type="entry name" value="Thioredoxin_domain"/>
</dbReference>
<evidence type="ECO:0000256" key="2">
    <source>
        <dbReference type="ARBA" id="ARBA00022748"/>
    </source>
</evidence>
<dbReference type="InterPro" id="IPR025380">
    <property type="entry name" value="DUF4369"/>
</dbReference>
<name>A0ABZ0W1T4_9BACT</name>
<dbReference type="PROSITE" id="PS51352">
    <property type="entry name" value="THIOREDOXIN_2"/>
    <property type="match status" value="1"/>
</dbReference>
<dbReference type="Pfam" id="PF00578">
    <property type="entry name" value="AhpC-TSA"/>
    <property type="match status" value="1"/>
</dbReference>
<proteinExistence type="predicted"/>
<protein>
    <submittedName>
        <fullName evidence="7">TlpA disulfide reductase family protein</fullName>
    </submittedName>
</protein>
<dbReference type="InterPro" id="IPR050553">
    <property type="entry name" value="Thioredoxin_ResA/DsbE_sf"/>
</dbReference>
<dbReference type="PROSITE" id="PS51257">
    <property type="entry name" value="PROKAR_LIPOPROTEIN"/>
    <property type="match status" value="1"/>
</dbReference>
<evidence type="ECO:0000256" key="3">
    <source>
        <dbReference type="ARBA" id="ARBA00023157"/>
    </source>
</evidence>
<evidence type="ECO:0000256" key="1">
    <source>
        <dbReference type="ARBA" id="ARBA00004196"/>
    </source>
</evidence>
<dbReference type="PANTHER" id="PTHR42852:SF6">
    <property type="entry name" value="THIOL:DISULFIDE INTERCHANGE PROTEIN DSBE"/>
    <property type="match status" value="1"/>
</dbReference>
<evidence type="ECO:0000259" key="6">
    <source>
        <dbReference type="PROSITE" id="PS51352"/>
    </source>
</evidence>
<evidence type="ECO:0000313" key="8">
    <source>
        <dbReference type="Proteomes" id="UP001325680"/>
    </source>
</evidence>
<keyword evidence="8" id="KW-1185">Reference proteome</keyword>
<comment type="subcellular location">
    <subcellularLocation>
        <location evidence="1">Cell envelope</location>
    </subcellularLocation>
</comment>
<feature type="domain" description="Thioredoxin" evidence="6">
    <location>
        <begin position="252"/>
        <end position="390"/>
    </location>
</feature>
<dbReference type="Pfam" id="PF14289">
    <property type="entry name" value="DUF4369"/>
    <property type="match status" value="1"/>
</dbReference>
<keyword evidence="2" id="KW-0201">Cytochrome c-type biogenesis</keyword>
<dbReference type="InterPro" id="IPR000866">
    <property type="entry name" value="AhpC/TSA"/>
</dbReference>
<dbReference type="Proteomes" id="UP001325680">
    <property type="component" value="Chromosome"/>
</dbReference>
<keyword evidence="3" id="KW-1015">Disulfide bond</keyword>
<feature type="signal peptide" evidence="5">
    <location>
        <begin position="1"/>
        <end position="18"/>
    </location>
</feature>
<organism evidence="7 8">
    <name type="scientific">Niabella yanshanensis</name>
    <dbReference type="NCBI Taxonomy" id="577386"/>
    <lineage>
        <taxon>Bacteria</taxon>
        <taxon>Pseudomonadati</taxon>
        <taxon>Bacteroidota</taxon>
        <taxon>Chitinophagia</taxon>
        <taxon>Chitinophagales</taxon>
        <taxon>Chitinophagaceae</taxon>
        <taxon>Niabella</taxon>
    </lineage>
</organism>
<dbReference type="PANTHER" id="PTHR42852">
    <property type="entry name" value="THIOL:DISULFIDE INTERCHANGE PROTEIN DSBE"/>
    <property type="match status" value="1"/>
</dbReference>
<dbReference type="InterPro" id="IPR036249">
    <property type="entry name" value="Thioredoxin-like_sf"/>
</dbReference>
<gene>
    <name evidence="7" type="ORF">U0035_14500</name>
</gene>
<evidence type="ECO:0000313" key="7">
    <source>
        <dbReference type="EMBL" id="WQD36879.1"/>
    </source>
</evidence>
<dbReference type="RefSeq" id="WP_114793195.1">
    <property type="nucleotide sequence ID" value="NZ_CP139960.1"/>
</dbReference>
<dbReference type="Gene3D" id="3.40.30.10">
    <property type="entry name" value="Glutaredoxin"/>
    <property type="match status" value="1"/>
</dbReference>
<keyword evidence="4" id="KW-0676">Redox-active center</keyword>
<sequence>MKKILFVASALLALVACKEDNENSFTVSGKITNGSGKIVYLEEVPIGTMRPVIVDSAALNSDGTFKIETETGESAIYNVRLDQGMYPVASVINDQPAVELDVVMNKENNQFSEKYEVKGSPASEKMKTFMFAFNEKLQNVYAQATKIDSLHQLNKPDSVIAPLLQARAEGSSYLRDLTLSEIKKSDNAALTMFILGYYQSSASNPAVGLEPLSNDEVNATVADIVKKNPSHSGLANLQKDLKAQMDNAGKGNLVGKPAPEFTMPDVNGRPVALSSFKGKYVLVDFWASWCKPCRMENPNVVAAYNKFKDKNFTVLGVSLDQSKEPWLKAIKTDKLDWPQLSDLKFWESPVVALYGFEGIPFNVLLDPEGKIIAQGLRGADLEGKLTELLK</sequence>
<dbReference type="CDD" id="cd02966">
    <property type="entry name" value="TlpA_like_family"/>
    <property type="match status" value="1"/>
</dbReference>
<keyword evidence="5" id="KW-0732">Signal</keyword>
<evidence type="ECO:0000256" key="5">
    <source>
        <dbReference type="SAM" id="SignalP"/>
    </source>
</evidence>
<accession>A0ABZ0W1T4</accession>
<reference evidence="7 8" key="1">
    <citation type="submission" date="2023-12" db="EMBL/GenBank/DDBJ databases">
        <title>Genome sequencing and assembly of bacterial species from a model synthetic community.</title>
        <authorList>
            <person name="Hogle S.L."/>
        </authorList>
    </citation>
    <scope>NUCLEOTIDE SEQUENCE [LARGE SCALE GENOMIC DNA]</scope>
    <source>
        <strain evidence="7 8">HAMBI_3031</strain>
    </source>
</reference>